<proteinExistence type="predicted"/>
<dbReference type="RefSeq" id="WP_052806904.1">
    <property type="nucleotide sequence ID" value="NZ_JAUSUN010000007.1"/>
</dbReference>
<keyword evidence="2" id="KW-0812">Transmembrane</keyword>
<feature type="domain" description="PilZ" evidence="3">
    <location>
        <begin position="86"/>
        <end position="172"/>
    </location>
</feature>
<evidence type="ECO:0000256" key="2">
    <source>
        <dbReference type="SAM" id="Phobius"/>
    </source>
</evidence>
<sequence>MTTEISLLIIFSITLIHILMYLNIANLNKRMKTEITSQPKKHFPKQVTDKAPSVGTPRKNRRKCIRVPVENEFCTVSFYEIGNPKFRSLRNKKITGYIKDISLSGLKMTSNFELPVRSDICVMISFELHGIPLILKGKIVRREDHLGEEFVVYGIEFQNLSRQAQLELSKFINNKTKVTAHQEFADSI</sequence>
<name>A0ABU0FTX9_9BACI</name>
<evidence type="ECO:0000313" key="4">
    <source>
        <dbReference type="EMBL" id="MDQ0413387.1"/>
    </source>
</evidence>
<feature type="region of interest" description="Disordered" evidence="1">
    <location>
        <begin position="38"/>
        <end position="58"/>
    </location>
</feature>
<protein>
    <submittedName>
        <fullName evidence="4">C-di-GMP-binding flagellar brake protein YcgR</fullName>
    </submittedName>
</protein>
<reference evidence="4 5" key="1">
    <citation type="submission" date="2023-07" db="EMBL/GenBank/DDBJ databases">
        <title>Genomic Encyclopedia of Type Strains, Phase IV (KMG-IV): sequencing the most valuable type-strain genomes for metagenomic binning, comparative biology and taxonomic classification.</title>
        <authorList>
            <person name="Goeker M."/>
        </authorList>
    </citation>
    <scope>NUCLEOTIDE SEQUENCE [LARGE SCALE GENOMIC DNA]</scope>
    <source>
        <strain evidence="4 5">DSM 19598</strain>
    </source>
</reference>
<dbReference type="EMBL" id="JAUSUN010000007">
    <property type="protein sequence ID" value="MDQ0413387.1"/>
    <property type="molecule type" value="Genomic_DNA"/>
</dbReference>
<dbReference type="Pfam" id="PF07238">
    <property type="entry name" value="PilZ"/>
    <property type="match status" value="1"/>
</dbReference>
<organism evidence="4 5">
    <name type="scientific">Mesobacillus stamsii</name>
    <dbReference type="NCBI Taxonomy" id="225347"/>
    <lineage>
        <taxon>Bacteria</taxon>
        <taxon>Bacillati</taxon>
        <taxon>Bacillota</taxon>
        <taxon>Bacilli</taxon>
        <taxon>Bacillales</taxon>
        <taxon>Bacillaceae</taxon>
        <taxon>Mesobacillus</taxon>
    </lineage>
</organism>
<keyword evidence="4" id="KW-0969">Cilium</keyword>
<dbReference type="Gene3D" id="2.40.10.220">
    <property type="entry name" value="predicted glycosyltransferase like domains"/>
    <property type="match status" value="1"/>
</dbReference>
<keyword evidence="4" id="KW-0966">Cell projection</keyword>
<gene>
    <name evidence="4" type="ORF">J2S25_001590</name>
</gene>
<evidence type="ECO:0000259" key="3">
    <source>
        <dbReference type="Pfam" id="PF07238"/>
    </source>
</evidence>
<comment type="caution">
    <text evidence="4">The sequence shown here is derived from an EMBL/GenBank/DDBJ whole genome shotgun (WGS) entry which is preliminary data.</text>
</comment>
<keyword evidence="4" id="KW-0282">Flagellum</keyword>
<keyword evidence="2" id="KW-1133">Transmembrane helix</keyword>
<evidence type="ECO:0000256" key="1">
    <source>
        <dbReference type="SAM" id="MobiDB-lite"/>
    </source>
</evidence>
<dbReference type="Proteomes" id="UP001242313">
    <property type="component" value="Unassembled WGS sequence"/>
</dbReference>
<feature type="transmembrane region" description="Helical" evidence="2">
    <location>
        <begin position="6"/>
        <end position="24"/>
    </location>
</feature>
<dbReference type="InterPro" id="IPR009875">
    <property type="entry name" value="PilZ_domain"/>
</dbReference>
<dbReference type="SUPFAM" id="SSF141371">
    <property type="entry name" value="PilZ domain-like"/>
    <property type="match status" value="1"/>
</dbReference>
<keyword evidence="2" id="KW-0472">Membrane</keyword>
<keyword evidence="5" id="KW-1185">Reference proteome</keyword>
<evidence type="ECO:0000313" key="5">
    <source>
        <dbReference type="Proteomes" id="UP001242313"/>
    </source>
</evidence>
<accession>A0ABU0FTX9</accession>